<name>A0A1I0DPR5_9RHOB</name>
<dbReference type="GO" id="GO:0010181">
    <property type="term" value="F:FMN binding"/>
    <property type="evidence" value="ECO:0007669"/>
    <property type="project" value="InterPro"/>
</dbReference>
<evidence type="ECO:0000259" key="2">
    <source>
        <dbReference type="SMART" id="SM00903"/>
    </source>
</evidence>
<keyword evidence="4" id="KW-1185">Reference proteome</keyword>
<organism evidence="3 4">
    <name type="scientific">Paracoccus homiensis</name>
    <dbReference type="NCBI Taxonomy" id="364199"/>
    <lineage>
        <taxon>Bacteria</taxon>
        <taxon>Pseudomonadati</taxon>
        <taxon>Pseudomonadota</taxon>
        <taxon>Alphaproteobacteria</taxon>
        <taxon>Rhodobacterales</taxon>
        <taxon>Paracoccaceae</taxon>
        <taxon>Paracoccus</taxon>
    </lineage>
</organism>
<proteinExistence type="predicted"/>
<evidence type="ECO:0000256" key="1">
    <source>
        <dbReference type="ARBA" id="ARBA00023002"/>
    </source>
</evidence>
<dbReference type="SUPFAM" id="SSF50475">
    <property type="entry name" value="FMN-binding split barrel"/>
    <property type="match status" value="1"/>
</dbReference>
<evidence type="ECO:0000313" key="4">
    <source>
        <dbReference type="Proteomes" id="UP000199180"/>
    </source>
</evidence>
<accession>A0A1I0DPR5</accession>
<dbReference type="PANTHER" id="PTHR30466">
    <property type="entry name" value="FLAVIN REDUCTASE"/>
    <property type="match status" value="1"/>
</dbReference>
<dbReference type="InterPro" id="IPR012349">
    <property type="entry name" value="Split_barrel_FMN-bd"/>
</dbReference>
<protein>
    <submittedName>
        <fullName evidence="3">NADH-FMN oxidoreductase RutF, flavin reductase (DIM6/NTAB) family</fullName>
    </submittedName>
</protein>
<sequence>MQMAKPTSFVPDPANGRMLRDAFGRFATGVTIVTAKGPEGCVAITANSFSSVSMEPPLVLWSPARSSSRFQHFAGATHYAIHVLSAEQEALAFAVARSATALTEGDLDVNAEGVPVLKHCLARFECSRHALHDAGDHAIVVGEVLRAEMREGDPLAFFGGKIARLNIN</sequence>
<reference evidence="3 4" key="1">
    <citation type="submission" date="2016-10" db="EMBL/GenBank/DDBJ databases">
        <authorList>
            <person name="de Groot N.N."/>
        </authorList>
    </citation>
    <scope>NUCLEOTIDE SEQUENCE [LARGE SCALE GENOMIC DNA]</scope>
    <source>
        <strain evidence="3 4">DSM 17862</strain>
    </source>
</reference>
<dbReference type="GO" id="GO:0042602">
    <property type="term" value="F:riboflavin reductase (NADPH) activity"/>
    <property type="evidence" value="ECO:0007669"/>
    <property type="project" value="TreeGrafter"/>
</dbReference>
<dbReference type="SMART" id="SM00903">
    <property type="entry name" value="Flavin_Reduct"/>
    <property type="match status" value="1"/>
</dbReference>
<dbReference type="STRING" id="364199.SAMN04489858_104247"/>
<dbReference type="Gene3D" id="2.30.110.10">
    <property type="entry name" value="Electron Transport, Fmn-binding Protein, Chain A"/>
    <property type="match status" value="1"/>
</dbReference>
<dbReference type="InterPro" id="IPR050268">
    <property type="entry name" value="NADH-dep_flavin_reductase"/>
</dbReference>
<keyword evidence="1" id="KW-0560">Oxidoreductase</keyword>
<dbReference type="PANTHER" id="PTHR30466:SF1">
    <property type="entry name" value="FMN REDUCTASE (NADH) RUTF"/>
    <property type="match status" value="1"/>
</dbReference>
<feature type="domain" description="Flavin reductase like" evidence="2">
    <location>
        <begin position="23"/>
        <end position="164"/>
    </location>
</feature>
<dbReference type="OrthoDB" id="9792858at2"/>
<dbReference type="Pfam" id="PF01613">
    <property type="entry name" value="Flavin_Reduct"/>
    <property type="match status" value="1"/>
</dbReference>
<dbReference type="GO" id="GO:0006208">
    <property type="term" value="P:pyrimidine nucleobase catabolic process"/>
    <property type="evidence" value="ECO:0007669"/>
    <property type="project" value="TreeGrafter"/>
</dbReference>
<dbReference type="EMBL" id="FOHO01000004">
    <property type="protein sequence ID" value="SET34542.1"/>
    <property type="molecule type" value="Genomic_DNA"/>
</dbReference>
<dbReference type="Proteomes" id="UP000199180">
    <property type="component" value="Unassembled WGS sequence"/>
</dbReference>
<dbReference type="AlphaFoldDB" id="A0A1I0DPR5"/>
<evidence type="ECO:0000313" key="3">
    <source>
        <dbReference type="EMBL" id="SET34542.1"/>
    </source>
</evidence>
<gene>
    <name evidence="3" type="ORF">SAMN04489858_104247</name>
</gene>
<dbReference type="InterPro" id="IPR002563">
    <property type="entry name" value="Flavin_Rdtase-like_dom"/>
</dbReference>